<sequence length="61" mass="6837">MDHPKPTNKEVLDMSDKYTGQCLCGSFRYSIPTIDLEGAFSCHYIDCRRTTGSDFAAVVPF</sequence>
<feature type="domain" description="CENP-V/GFA" evidence="4">
    <location>
        <begin position="18"/>
        <end position="61"/>
    </location>
</feature>
<protein>
    <recommendedName>
        <fullName evidence="4">CENP-V/GFA domain-containing protein</fullName>
    </recommendedName>
</protein>
<dbReference type="PROSITE" id="PS51891">
    <property type="entry name" value="CENP_V_GFA"/>
    <property type="match status" value="1"/>
</dbReference>
<dbReference type="InterPro" id="IPR011057">
    <property type="entry name" value="Mss4-like_sf"/>
</dbReference>
<evidence type="ECO:0000256" key="3">
    <source>
        <dbReference type="ARBA" id="ARBA00022833"/>
    </source>
</evidence>
<proteinExistence type="inferred from homology"/>
<reference evidence="5" key="1">
    <citation type="submission" date="2018-05" db="EMBL/GenBank/DDBJ databases">
        <authorList>
            <person name="Lanie J.A."/>
            <person name="Ng W.-L."/>
            <person name="Kazmierczak K.M."/>
            <person name="Andrzejewski T.M."/>
            <person name="Davidsen T.M."/>
            <person name="Wayne K.J."/>
            <person name="Tettelin H."/>
            <person name="Glass J.I."/>
            <person name="Rusch D."/>
            <person name="Podicherti R."/>
            <person name="Tsui H.-C.T."/>
            <person name="Winkler M.E."/>
        </authorList>
    </citation>
    <scope>NUCLEOTIDE SEQUENCE</scope>
</reference>
<evidence type="ECO:0000259" key="4">
    <source>
        <dbReference type="PROSITE" id="PS51891"/>
    </source>
</evidence>
<name>A0A382A0L8_9ZZZZ</name>
<organism evidence="5">
    <name type="scientific">marine metagenome</name>
    <dbReference type="NCBI Taxonomy" id="408172"/>
    <lineage>
        <taxon>unclassified sequences</taxon>
        <taxon>metagenomes</taxon>
        <taxon>ecological metagenomes</taxon>
    </lineage>
</organism>
<dbReference type="GO" id="GO:0046872">
    <property type="term" value="F:metal ion binding"/>
    <property type="evidence" value="ECO:0007669"/>
    <property type="project" value="UniProtKB-KW"/>
</dbReference>
<dbReference type="Pfam" id="PF04828">
    <property type="entry name" value="GFA"/>
    <property type="match status" value="1"/>
</dbReference>
<keyword evidence="2" id="KW-0479">Metal-binding</keyword>
<accession>A0A382A0L8</accession>
<gene>
    <name evidence="5" type="ORF">METZ01_LOCUS147536</name>
</gene>
<dbReference type="Gene3D" id="3.90.1590.10">
    <property type="entry name" value="glutathione-dependent formaldehyde- activating enzyme (gfa)"/>
    <property type="match status" value="1"/>
</dbReference>
<dbReference type="AlphaFoldDB" id="A0A382A0L8"/>
<dbReference type="EMBL" id="UINC01023299">
    <property type="protein sequence ID" value="SVA94682.1"/>
    <property type="molecule type" value="Genomic_DNA"/>
</dbReference>
<dbReference type="InterPro" id="IPR006913">
    <property type="entry name" value="CENP-V/GFA"/>
</dbReference>
<keyword evidence="3" id="KW-0862">Zinc</keyword>
<comment type="similarity">
    <text evidence="1">Belongs to the Gfa family.</text>
</comment>
<dbReference type="SUPFAM" id="SSF51316">
    <property type="entry name" value="Mss4-like"/>
    <property type="match status" value="1"/>
</dbReference>
<evidence type="ECO:0000256" key="2">
    <source>
        <dbReference type="ARBA" id="ARBA00022723"/>
    </source>
</evidence>
<evidence type="ECO:0000256" key="1">
    <source>
        <dbReference type="ARBA" id="ARBA00005495"/>
    </source>
</evidence>
<dbReference type="GO" id="GO:0016846">
    <property type="term" value="F:carbon-sulfur lyase activity"/>
    <property type="evidence" value="ECO:0007669"/>
    <property type="project" value="InterPro"/>
</dbReference>
<evidence type="ECO:0000313" key="5">
    <source>
        <dbReference type="EMBL" id="SVA94682.1"/>
    </source>
</evidence>